<evidence type="ECO:0000313" key="19">
    <source>
        <dbReference type="Proteomes" id="UP000655830"/>
    </source>
</evidence>
<dbReference type="SUPFAM" id="SSF51984">
    <property type="entry name" value="MurCD N-terminal domain"/>
    <property type="match status" value="1"/>
</dbReference>
<dbReference type="EMBL" id="JACRSY010000004">
    <property type="protein sequence ID" value="MBC8578548.1"/>
    <property type="molecule type" value="Genomic_DNA"/>
</dbReference>
<accession>A0A926EDX9</accession>
<dbReference type="InterPro" id="IPR013221">
    <property type="entry name" value="Mur_ligase_cen"/>
</dbReference>
<evidence type="ECO:0000256" key="11">
    <source>
        <dbReference type="ARBA" id="ARBA00023306"/>
    </source>
</evidence>
<evidence type="ECO:0000313" key="18">
    <source>
        <dbReference type="EMBL" id="MBC8578548.1"/>
    </source>
</evidence>
<evidence type="ECO:0000256" key="2">
    <source>
        <dbReference type="ARBA" id="ARBA00004752"/>
    </source>
</evidence>
<evidence type="ECO:0000259" key="17">
    <source>
        <dbReference type="Pfam" id="PF08245"/>
    </source>
</evidence>
<dbReference type="InterPro" id="IPR000713">
    <property type="entry name" value="Mur_ligase_N"/>
</dbReference>
<dbReference type="NCBIfam" id="TIGR01082">
    <property type="entry name" value="murC"/>
    <property type="match status" value="1"/>
</dbReference>
<name>A0A926EDX9_9FIRM</name>
<dbReference type="SUPFAM" id="SSF53623">
    <property type="entry name" value="MurD-like peptide ligases, catalytic domain"/>
    <property type="match status" value="1"/>
</dbReference>
<feature type="domain" description="Mur ligase C-terminal" evidence="16">
    <location>
        <begin position="320"/>
        <end position="448"/>
    </location>
</feature>
<sequence>MIDFSAITSKHHIHFIGIGGISMSGLAEIMHDRGHTVTGSDMKTSATVKHLESLGIEVFPTHSSSNITNGIDLVVYTAAVHDDNPELIAARAHKIPTLVRAEFLGALMKTYDYPICVSGTHGKTTTTSMLSEILMDAGLNPTITVGGMLKSIQGNIRLGGSEYFVTEACEYCDSFLNFFPKIGVILNIEEDHMDYFKDIHQIRGSFTNFGKLIPWDGFLAINGHIDHIKELTNDMICKVETFGLDEGFDWYAKNIHLNEKACASFDVYYKGQHKGHINLHVPGMHNVLNCLSVCAVCHFLKIDINQVNLGLTLFTGPDQRFEIKGNIHGVTIVDDYAHHPTEIAATLKVAEDYPHNRLFVVFQPHTYTRTKAFLDDFAKVLSSVDCLIVTDIYAAREKNPGDIHAQDIINKIHKTEQTAVYISDFGEIADYLLEHCVPGDLIITMGAGNVNQIADILLGN</sequence>
<dbReference type="RefSeq" id="WP_249331528.1">
    <property type="nucleotide sequence ID" value="NZ_JACRSY010000004.1"/>
</dbReference>
<comment type="caution">
    <text evidence="18">The sequence shown here is derived from an EMBL/GenBank/DDBJ whole genome shotgun (WGS) entry which is preliminary data.</text>
</comment>
<dbReference type="EC" id="6.3.2.8" evidence="3 14"/>
<dbReference type="Gene3D" id="3.40.1190.10">
    <property type="entry name" value="Mur-like, catalytic domain"/>
    <property type="match status" value="1"/>
</dbReference>
<keyword evidence="10 14" id="KW-0573">Peptidoglycan synthesis</keyword>
<keyword evidence="19" id="KW-1185">Reference proteome</keyword>
<evidence type="ECO:0000256" key="10">
    <source>
        <dbReference type="ARBA" id="ARBA00022984"/>
    </source>
</evidence>
<organism evidence="18 19">
    <name type="scientific">Zhenhengia yiwuensis</name>
    <dbReference type="NCBI Taxonomy" id="2763666"/>
    <lineage>
        <taxon>Bacteria</taxon>
        <taxon>Bacillati</taxon>
        <taxon>Bacillota</taxon>
        <taxon>Clostridia</taxon>
        <taxon>Lachnospirales</taxon>
        <taxon>Lachnospiraceae</taxon>
        <taxon>Zhenhengia</taxon>
    </lineage>
</organism>
<dbReference type="AlphaFoldDB" id="A0A926EDX9"/>
<evidence type="ECO:0000256" key="4">
    <source>
        <dbReference type="ARBA" id="ARBA00022490"/>
    </source>
</evidence>
<dbReference type="InterPro" id="IPR050061">
    <property type="entry name" value="MurCDEF_pg_biosynth"/>
</dbReference>
<dbReference type="InterPro" id="IPR036565">
    <property type="entry name" value="Mur-like_cat_sf"/>
</dbReference>
<comment type="subcellular location">
    <subcellularLocation>
        <location evidence="1 14">Cytoplasm</location>
    </subcellularLocation>
</comment>
<comment type="function">
    <text evidence="14">Cell wall formation.</text>
</comment>
<reference evidence="18" key="1">
    <citation type="submission" date="2020-08" db="EMBL/GenBank/DDBJ databases">
        <title>Genome public.</title>
        <authorList>
            <person name="Liu C."/>
            <person name="Sun Q."/>
        </authorList>
    </citation>
    <scope>NUCLEOTIDE SEQUENCE</scope>
    <source>
        <strain evidence="18">NSJ-12</strain>
    </source>
</reference>
<gene>
    <name evidence="14 18" type="primary">murC</name>
    <name evidence="18" type="ORF">H8718_03255</name>
</gene>
<feature type="domain" description="Mur ligase N-terminal catalytic" evidence="15">
    <location>
        <begin position="12"/>
        <end position="111"/>
    </location>
</feature>
<keyword evidence="5 14" id="KW-0436">Ligase</keyword>
<dbReference type="GO" id="GO:0005524">
    <property type="term" value="F:ATP binding"/>
    <property type="evidence" value="ECO:0007669"/>
    <property type="project" value="UniProtKB-UniRule"/>
</dbReference>
<dbReference type="GO" id="GO:0008360">
    <property type="term" value="P:regulation of cell shape"/>
    <property type="evidence" value="ECO:0007669"/>
    <property type="project" value="UniProtKB-KW"/>
</dbReference>
<evidence type="ECO:0000256" key="5">
    <source>
        <dbReference type="ARBA" id="ARBA00022598"/>
    </source>
</evidence>
<evidence type="ECO:0000256" key="6">
    <source>
        <dbReference type="ARBA" id="ARBA00022618"/>
    </source>
</evidence>
<dbReference type="GO" id="GO:0005737">
    <property type="term" value="C:cytoplasm"/>
    <property type="evidence" value="ECO:0007669"/>
    <property type="project" value="UniProtKB-SubCell"/>
</dbReference>
<evidence type="ECO:0000256" key="7">
    <source>
        <dbReference type="ARBA" id="ARBA00022741"/>
    </source>
</evidence>
<feature type="binding site" evidence="14">
    <location>
        <begin position="119"/>
        <end position="125"/>
    </location>
    <ligand>
        <name>ATP</name>
        <dbReference type="ChEBI" id="CHEBI:30616"/>
    </ligand>
</feature>
<keyword evidence="7 14" id="KW-0547">Nucleotide-binding</keyword>
<evidence type="ECO:0000256" key="12">
    <source>
        <dbReference type="ARBA" id="ARBA00023316"/>
    </source>
</evidence>
<evidence type="ECO:0000256" key="9">
    <source>
        <dbReference type="ARBA" id="ARBA00022960"/>
    </source>
</evidence>
<comment type="similarity">
    <text evidence="14">Belongs to the MurCDEF family.</text>
</comment>
<evidence type="ECO:0000259" key="15">
    <source>
        <dbReference type="Pfam" id="PF01225"/>
    </source>
</evidence>
<dbReference type="InterPro" id="IPR005758">
    <property type="entry name" value="UDP-N-AcMur_Ala_ligase_MurC"/>
</dbReference>
<dbReference type="SUPFAM" id="SSF53244">
    <property type="entry name" value="MurD-like peptide ligases, peptide-binding domain"/>
    <property type="match status" value="1"/>
</dbReference>
<dbReference type="Pfam" id="PF02875">
    <property type="entry name" value="Mur_ligase_C"/>
    <property type="match status" value="1"/>
</dbReference>
<keyword evidence="12 14" id="KW-0961">Cell wall biogenesis/degradation</keyword>
<dbReference type="Gene3D" id="3.90.190.20">
    <property type="entry name" value="Mur ligase, C-terminal domain"/>
    <property type="match status" value="1"/>
</dbReference>
<feature type="domain" description="Mur ligase central" evidence="17">
    <location>
        <begin position="117"/>
        <end position="297"/>
    </location>
</feature>
<comment type="catalytic activity">
    <reaction evidence="13 14">
        <text>UDP-N-acetyl-alpha-D-muramate + L-alanine + ATP = UDP-N-acetyl-alpha-D-muramoyl-L-alanine + ADP + phosphate + H(+)</text>
        <dbReference type="Rhea" id="RHEA:23372"/>
        <dbReference type="ChEBI" id="CHEBI:15378"/>
        <dbReference type="ChEBI" id="CHEBI:30616"/>
        <dbReference type="ChEBI" id="CHEBI:43474"/>
        <dbReference type="ChEBI" id="CHEBI:57972"/>
        <dbReference type="ChEBI" id="CHEBI:70757"/>
        <dbReference type="ChEBI" id="CHEBI:83898"/>
        <dbReference type="ChEBI" id="CHEBI:456216"/>
        <dbReference type="EC" id="6.3.2.8"/>
    </reaction>
</comment>
<dbReference type="Pfam" id="PF08245">
    <property type="entry name" value="Mur_ligase_M"/>
    <property type="match status" value="1"/>
</dbReference>
<comment type="pathway">
    <text evidence="2 14">Cell wall biogenesis; peptidoglycan biosynthesis.</text>
</comment>
<keyword evidence="4 14" id="KW-0963">Cytoplasm</keyword>
<dbReference type="HAMAP" id="MF_00046">
    <property type="entry name" value="MurC"/>
    <property type="match status" value="1"/>
</dbReference>
<evidence type="ECO:0000256" key="14">
    <source>
        <dbReference type="HAMAP-Rule" id="MF_00046"/>
    </source>
</evidence>
<evidence type="ECO:0000256" key="13">
    <source>
        <dbReference type="ARBA" id="ARBA00047833"/>
    </source>
</evidence>
<evidence type="ECO:0000256" key="8">
    <source>
        <dbReference type="ARBA" id="ARBA00022840"/>
    </source>
</evidence>
<dbReference type="Gene3D" id="3.40.50.720">
    <property type="entry name" value="NAD(P)-binding Rossmann-like Domain"/>
    <property type="match status" value="1"/>
</dbReference>
<dbReference type="GO" id="GO:0051301">
    <property type="term" value="P:cell division"/>
    <property type="evidence" value="ECO:0007669"/>
    <property type="project" value="UniProtKB-KW"/>
</dbReference>
<dbReference type="PANTHER" id="PTHR43445">
    <property type="entry name" value="UDP-N-ACETYLMURAMATE--L-ALANINE LIGASE-RELATED"/>
    <property type="match status" value="1"/>
</dbReference>
<protein>
    <recommendedName>
        <fullName evidence="3 14">UDP-N-acetylmuramate--L-alanine ligase</fullName>
        <ecNumber evidence="3 14">6.3.2.8</ecNumber>
    </recommendedName>
    <alternativeName>
        <fullName evidence="14">UDP-N-acetylmuramoyl-L-alanine synthetase</fullName>
    </alternativeName>
</protein>
<dbReference type="GO" id="GO:0009252">
    <property type="term" value="P:peptidoglycan biosynthetic process"/>
    <property type="evidence" value="ECO:0007669"/>
    <property type="project" value="UniProtKB-UniRule"/>
</dbReference>
<keyword evidence="11 14" id="KW-0131">Cell cycle</keyword>
<evidence type="ECO:0000256" key="3">
    <source>
        <dbReference type="ARBA" id="ARBA00012211"/>
    </source>
</evidence>
<dbReference type="Proteomes" id="UP000655830">
    <property type="component" value="Unassembled WGS sequence"/>
</dbReference>
<proteinExistence type="inferred from homology"/>
<keyword evidence="6 14" id="KW-0132">Cell division</keyword>
<keyword evidence="9 14" id="KW-0133">Cell shape</keyword>
<evidence type="ECO:0000259" key="16">
    <source>
        <dbReference type="Pfam" id="PF02875"/>
    </source>
</evidence>
<dbReference type="InterPro" id="IPR004101">
    <property type="entry name" value="Mur_ligase_C"/>
</dbReference>
<dbReference type="GO" id="GO:0071555">
    <property type="term" value="P:cell wall organization"/>
    <property type="evidence" value="ECO:0007669"/>
    <property type="project" value="UniProtKB-KW"/>
</dbReference>
<keyword evidence="8 14" id="KW-0067">ATP-binding</keyword>
<dbReference type="GO" id="GO:0008763">
    <property type="term" value="F:UDP-N-acetylmuramate-L-alanine ligase activity"/>
    <property type="evidence" value="ECO:0007669"/>
    <property type="project" value="UniProtKB-UniRule"/>
</dbReference>
<dbReference type="Pfam" id="PF01225">
    <property type="entry name" value="Mur_ligase"/>
    <property type="match status" value="1"/>
</dbReference>
<dbReference type="PANTHER" id="PTHR43445:SF3">
    <property type="entry name" value="UDP-N-ACETYLMURAMATE--L-ALANINE LIGASE"/>
    <property type="match status" value="1"/>
</dbReference>
<evidence type="ECO:0000256" key="1">
    <source>
        <dbReference type="ARBA" id="ARBA00004496"/>
    </source>
</evidence>
<dbReference type="InterPro" id="IPR036615">
    <property type="entry name" value="Mur_ligase_C_dom_sf"/>
</dbReference>